<name>A0A1N6H847_9BURK</name>
<evidence type="ECO:0000313" key="3">
    <source>
        <dbReference type="Proteomes" id="UP000184693"/>
    </source>
</evidence>
<keyword evidence="1" id="KW-1133">Transmembrane helix</keyword>
<dbReference type="RefSeq" id="WP_074265017.1">
    <property type="nucleotide sequence ID" value="NZ_FSRM01000001.1"/>
</dbReference>
<evidence type="ECO:0000313" key="2">
    <source>
        <dbReference type="EMBL" id="SIO15939.1"/>
    </source>
</evidence>
<reference evidence="2 3" key="1">
    <citation type="submission" date="2016-11" db="EMBL/GenBank/DDBJ databases">
        <authorList>
            <person name="Jaros S."/>
            <person name="Januszkiewicz K."/>
            <person name="Wedrychowicz H."/>
        </authorList>
    </citation>
    <scope>NUCLEOTIDE SEQUENCE [LARGE SCALE GENOMIC DNA]</scope>
    <source>
        <strain evidence="2 3">GAS86</strain>
    </source>
</reference>
<dbReference type="AlphaFoldDB" id="A0A1N6H847"/>
<accession>A0A1N6H847</accession>
<keyword evidence="1" id="KW-0472">Membrane</keyword>
<gene>
    <name evidence="2" type="ORF">SAMN05444168_3070</name>
</gene>
<evidence type="ECO:0000256" key="1">
    <source>
        <dbReference type="SAM" id="Phobius"/>
    </source>
</evidence>
<sequence length="154" mass="16737">MPIVVGLAVLAALIYGAVWSFDAVLAHCGLAVAVGVAAVVVALVAAAVVYWLRRRREVAPNIHDGDWTHELKAEWGGVRLAAGKRLCRVDLHGAQGDYIFADLLGADVEAAGQGFQLALKVRDAKCPVWTLPMRDERQAKQWKRVFGLAVEQRL</sequence>
<proteinExistence type="predicted"/>
<feature type="transmembrane region" description="Helical" evidence="1">
    <location>
        <begin position="30"/>
        <end position="52"/>
    </location>
</feature>
<keyword evidence="1" id="KW-0812">Transmembrane</keyword>
<organism evidence="2 3">
    <name type="scientific">Paraburkholderia phenazinium</name>
    <dbReference type="NCBI Taxonomy" id="60549"/>
    <lineage>
        <taxon>Bacteria</taxon>
        <taxon>Pseudomonadati</taxon>
        <taxon>Pseudomonadota</taxon>
        <taxon>Betaproteobacteria</taxon>
        <taxon>Burkholderiales</taxon>
        <taxon>Burkholderiaceae</taxon>
        <taxon>Paraburkholderia</taxon>
    </lineage>
</organism>
<protein>
    <submittedName>
        <fullName evidence="2">Uncharacterized protein</fullName>
    </submittedName>
</protein>
<dbReference type="EMBL" id="FSRM01000001">
    <property type="protein sequence ID" value="SIO15939.1"/>
    <property type="molecule type" value="Genomic_DNA"/>
</dbReference>
<dbReference type="OrthoDB" id="9131039at2"/>
<dbReference type="Proteomes" id="UP000184693">
    <property type="component" value="Unassembled WGS sequence"/>
</dbReference>